<dbReference type="OrthoDB" id="10366722at2759"/>
<accession>A0A3P6SX80</accession>
<protein>
    <submittedName>
        <fullName evidence="1">Uncharacterized protein</fullName>
    </submittedName>
</protein>
<sequence length="102" mass="11305">MWLRQIYPLSSTEDDDNNSIPGKAYHFSVSESTRYAYYVGLEKFLDGTKLNSLRVIDTWKGTIMTYSLPPQLSSICMLYEAGNGLALIGVGDDSSIAVNEIS</sequence>
<gene>
    <name evidence="1" type="ORF">CGOC_LOCUS4251</name>
</gene>
<evidence type="ECO:0000313" key="2">
    <source>
        <dbReference type="Proteomes" id="UP000271889"/>
    </source>
</evidence>
<dbReference type="AlphaFoldDB" id="A0A3P6SX80"/>
<dbReference type="Proteomes" id="UP000271889">
    <property type="component" value="Unassembled WGS sequence"/>
</dbReference>
<evidence type="ECO:0000313" key="1">
    <source>
        <dbReference type="EMBL" id="VDK58218.1"/>
    </source>
</evidence>
<reference evidence="1 2" key="1">
    <citation type="submission" date="2018-11" db="EMBL/GenBank/DDBJ databases">
        <authorList>
            <consortium name="Pathogen Informatics"/>
        </authorList>
    </citation>
    <scope>NUCLEOTIDE SEQUENCE [LARGE SCALE GENOMIC DNA]</scope>
</reference>
<keyword evidence="2" id="KW-1185">Reference proteome</keyword>
<proteinExistence type="predicted"/>
<dbReference type="EMBL" id="UYRV01011541">
    <property type="protein sequence ID" value="VDK58218.1"/>
    <property type="molecule type" value="Genomic_DNA"/>
</dbReference>
<organism evidence="1 2">
    <name type="scientific">Cylicostephanus goldi</name>
    <name type="common">Nematode worm</name>
    <dbReference type="NCBI Taxonomy" id="71465"/>
    <lineage>
        <taxon>Eukaryota</taxon>
        <taxon>Metazoa</taxon>
        <taxon>Ecdysozoa</taxon>
        <taxon>Nematoda</taxon>
        <taxon>Chromadorea</taxon>
        <taxon>Rhabditida</taxon>
        <taxon>Rhabditina</taxon>
        <taxon>Rhabditomorpha</taxon>
        <taxon>Strongyloidea</taxon>
        <taxon>Strongylidae</taxon>
        <taxon>Cylicostephanus</taxon>
    </lineage>
</organism>
<name>A0A3P6SX80_CYLGO</name>